<dbReference type="InterPro" id="IPR016032">
    <property type="entry name" value="Sig_transdc_resp-reg_C-effctor"/>
</dbReference>
<evidence type="ECO:0000256" key="4">
    <source>
        <dbReference type="SAM" id="MobiDB-lite"/>
    </source>
</evidence>
<dbReference type="PANTHER" id="PTHR44688:SF16">
    <property type="entry name" value="DNA-BINDING TRANSCRIPTIONAL ACTIVATOR DEVR_DOSR"/>
    <property type="match status" value="1"/>
</dbReference>
<evidence type="ECO:0000313" key="6">
    <source>
        <dbReference type="EMBL" id="GHE89291.1"/>
    </source>
</evidence>
<dbReference type="PROSITE" id="PS50043">
    <property type="entry name" value="HTH_LUXR_2"/>
    <property type="match status" value="1"/>
</dbReference>
<evidence type="ECO:0000259" key="5">
    <source>
        <dbReference type="PROSITE" id="PS50043"/>
    </source>
</evidence>
<reference evidence="7" key="1">
    <citation type="journal article" date="2019" name="Int. J. Syst. Evol. Microbiol.">
        <title>The Global Catalogue of Microorganisms (GCM) 10K type strain sequencing project: providing services to taxonomists for standard genome sequencing and annotation.</title>
        <authorList>
            <consortium name="The Broad Institute Genomics Platform"/>
            <consortium name="The Broad Institute Genome Sequencing Center for Infectious Disease"/>
            <person name="Wu L."/>
            <person name="Ma J."/>
        </authorList>
    </citation>
    <scope>NUCLEOTIDE SEQUENCE [LARGE SCALE GENOMIC DNA]</scope>
    <source>
        <strain evidence="7">KCTC 42443</strain>
    </source>
</reference>
<dbReference type="PRINTS" id="PR00038">
    <property type="entry name" value="HTHLUXR"/>
</dbReference>
<dbReference type="Gene3D" id="1.10.10.10">
    <property type="entry name" value="Winged helix-like DNA-binding domain superfamily/Winged helix DNA-binding domain"/>
    <property type="match status" value="1"/>
</dbReference>
<protein>
    <recommendedName>
        <fullName evidence="5">HTH luxR-type domain-containing protein</fullName>
    </recommendedName>
</protein>
<name>A0ABQ3ITE8_9RHOB</name>
<organism evidence="6 7">
    <name type="scientific">Aliiroseovarius zhejiangensis</name>
    <dbReference type="NCBI Taxonomy" id="1632025"/>
    <lineage>
        <taxon>Bacteria</taxon>
        <taxon>Pseudomonadati</taxon>
        <taxon>Pseudomonadota</taxon>
        <taxon>Alphaproteobacteria</taxon>
        <taxon>Rhodobacterales</taxon>
        <taxon>Paracoccaceae</taxon>
        <taxon>Aliiroseovarius</taxon>
    </lineage>
</organism>
<keyword evidence="1" id="KW-0805">Transcription regulation</keyword>
<dbReference type="PANTHER" id="PTHR44688">
    <property type="entry name" value="DNA-BINDING TRANSCRIPTIONAL ACTIVATOR DEVR_DOSR"/>
    <property type="match status" value="1"/>
</dbReference>
<dbReference type="PROSITE" id="PS00622">
    <property type="entry name" value="HTH_LUXR_1"/>
    <property type="match status" value="1"/>
</dbReference>
<dbReference type="Pfam" id="PF00196">
    <property type="entry name" value="GerE"/>
    <property type="match status" value="1"/>
</dbReference>
<dbReference type="SUPFAM" id="SSF46894">
    <property type="entry name" value="C-terminal effector domain of the bipartite response regulators"/>
    <property type="match status" value="1"/>
</dbReference>
<evidence type="ECO:0000313" key="7">
    <source>
        <dbReference type="Proteomes" id="UP000609802"/>
    </source>
</evidence>
<feature type="domain" description="HTH luxR-type" evidence="5">
    <location>
        <begin position="189"/>
        <end position="254"/>
    </location>
</feature>
<sequence>MLQMQDKQREPIAQAPKSLTQPDHTVLIFLGNSMVFSDRLLRTLEYEFKDVTAMRLRSVSDLDALDDVSKLAADLIIFDEPSMETYLRTRPALDPVYSGAGKVLAYSSAQTGRVLRQQLAGSSDEHTLRFLPMKSSLDAWFAALRLLLLGEAFVPAELLTRQNPTSAGAEPGASQVTGQADETAEKTPPPPALPNLTVREAEVLGLLATGMANKTIAEQLGLSEHTVKLHVHHIFGKLKVHNRVSATNWFLSHGQTLDRLQGR</sequence>
<evidence type="ECO:0000256" key="1">
    <source>
        <dbReference type="ARBA" id="ARBA00023015"/>
    </source>
</evidence>
<gene>
    <name evidence="6" type="ORF">GCM10016455_06910</name>
</gene>
<dbReference type="CDD" id="cd06170">
    <property type="entry name" value="LuxR_C_like"/>
    <property type="match status" value="1"/>
</dbReference>
<evidence type="ECO:0000256" key="2">
    <source>
        <dbReference type="ARBA" id="ARBA00023125"/>
    </source>
</evidence>
<feature type="region of interest" description="Disordered" evidence="4">
    <location>
        <begin position="163"/>
        <end position="194"/>
    </location>
</feature>
<dbReference type="EMBL" id="BNCH01000001">
    <property type="protein sequence ID" value="GHE89291.1"/>
    <property type="molecule type" value="Genomic_DNA"/>
</dbReference>
<dbReference type="InterPro" id="IPR036388">
    <property type="entry name" value="WH-like_DNA-bd_sf"/>
</dbReference>
<proteinExistence type="predicted"/>
<keyword evidence="7" id="KW-1185">Reference proteome</keyword>
<evidence type="ECO:0000256" key="3">
    <source>
        <dbReference type="ARBA" id="ARBA00023163"/>
    </source>
</evidence>
<keyword evidence="3" id="KW-0804">Transcription</keyword>
<dbReference type="SMART" id="SM00421">
    <property type="entry name" value="HTH_LUXR"/>
    <property type="match status" value="1"/>
</dbReference>
<comment type="caution">
    <text evidence="6">The sequence shown here is derived from an EMBL/GenBank/DDBJ whole genome shotgun (WGS) entry which is preliminary data.</text>
</comment>
<dbReference type="Proteomes" id="UP000609802">
    <property type="component" value="Unassembled WGS sequence"/>
</dbReference>
<accession>A0ABQ3ITE8</accession>
<keyword evidence="2" id="KW-0238">DNA-binding</keyword>
<dbReference type="InterPro" id="IPR000792">
    <property type="entry name" value="Tscrpt_reg_LuxR_C"/>
</dbReference>